<organism evidence="2 3">
    <name type="scientific">Armillaria gallica</name>
    <name type="common">Bulbous honey fungus</name>
    <name type="synonym">Armillaria bulbosa</name>
    <dbReference type="NCBI Taxonomy" id="47427"/>
    <lineage>
        <taxon>Eukaryota</taxon>
        <taxon>Fungi</taxon>
        <taxon>Dikarya</taxon>
        <taxon>Basidiomycota</taxon>
        <taxon>Agaricomycotina</taxon>
        <taxon>Agaricomycetes</taxon>
        <taxon>Agaricomycetidae</taxon>
        <taxon>Agaricales</taxon>
        <taxon>Marasmiineae</taxon>
        <taxon>Physalacriaceae</taxon>
        <taxon>Armillaria</taxon>
    </lineage>
</organism>
<evidence type="ECO:0000313" key="2">
    <source>
        <dbReference type="EMBL" id="PBK88742.1"/>
    </source>
</evidence>
<keyword evidence="1" id="KW-0812">Transmembrane</keyword>
<keyword evidence="3" id="KW-1185">Reference proteome</keyword>
<accession>A0A2H3DBF2</accession>
<evidence type="ECO:0000256" key="1">
    <source>
        <dbReference type="SAM" id="Phobius"/>
    </source>
</evidence>
<sequence length="97" mass="11204">MEEDLARSESNGHGTVTIDLVSTLPQNGWITDLLESKYQPSRFRSEDYHYRRDCFHVRPHILLLLFVICCKLSSIFIISAGLRPLTLGMMHTLTYFS</sequence>
<name>A0A2H3DBF2_ARMGA</name>
<keyword evidence="1" id="KW-0472">Membrane</keyword>
<keyword evidence="1" id="KW-1133">Transmembrane helix</keyword>
<dbReference type="InParanoid" id="A0A2H3DBF2"/>
<protein>
    <submittedName>
        <fullName evidence="2">Uncharacterized protein</fullName>
    </submittedName>
</protein>
<gene>
    <name evidence="2" type="ORF">ARMGADRAFT_356043</name>
</gene>
<dbReference type="AlphaFoldDB" id="A0A2H3DBF2"/>
<dbReference type="EMBL" id="KZ293671">
    <property type="protein sequence ID" value="PBK88742.1"/>
    <property type="molecule type" value="Genomic_DNA"/>
</dbReference>
<evidence type="ECO:0000313" key="3">
    <source>
        <dbReference type="Proteomes" id="UP000217790"/>
    </source>
</evidence>
<reference evidence="3" key="1">
    <citation type="journal article" date="2017" name="Nat. Ecol. Evol.">
        <title>Genome expansion and lineage-specific genetic innovations in the forest pathogenic fungi Armillaria.</title>
        <authorList>
            <person name="Sipos G."/>
            <person name="Prasanna A.N."/>
            <person name="Walter M.C."/>
            <person name="O'Connor E."/>
            <person name="Balint B."/>
            <person name="Krizsan K."/>
            <person name="Kiss B."/>
            <person name="Hess J."/>
            <person name="Varga T."/>
            <person name="Slot J."/>
            <person name="Riley R."/>
            <person name="Boka B."/>
            <person name="Rigling D."/>
            <person name="Barry K."/>
            <person name="Lee J."/>
            <person name="Mihaltcheva S."/>
            <person name="LaButti K."/>
            <person name="Lipzen A."/>
            <person name="Waldron R."/>
            <person name="Moloney N.M."/>
            <person name="Sperisen C."/>
            <person name="Kredics L."/>
            <person name="Vagvoelgyi C."/>
            <person name="Patrignani A."/>
            <person name="Fitzpatrick D."/>
            <person name="Nagy I."/>
            <person name="Doyle S."/>
            <person name="Anderson J.B."/>
            <person name="Grigoriev I.V."/>
            <person name="Gueldener U."/>
            <person name="Muensterkoetter M."/>
            <person name="Nagy L.G."/>
        </authorList>
    </citation>
    <scope>NUCLEOTIDE SEQUENCE [LARGE SCALE GENOMIC DNA]</scope>
    <source>
        <strain evidence="3">Ar21-2</strain>
    </source>
</reference>
<dbReference type="Proteomes" id="UP000217790">
    <property type="component" value="Unassembled WGS sequence"/>
</dbReference>
<proteinExistence type="predicted"/>
<feature type="transmembrane region" description="Helical" evidence="1">
    <location>
        <begin position="61"/>
        <end position="82"/>
    </location>
</feature>
<dbReference type="OrthoDB" id="10520915at2759"/>